<name>A0A8S5MZT6_9CAUD</name>
<protein>
    <submittedName>
        <fullName evidence="1">Uncharacterized protein</fullName>
    </submittedName>
</protein>
<dbReference type="EMBL" id="BK015022">
    <property type="protein sequence ID" value="DAD87530.1"/>
    <property type="molecule type" value="Genomic_DNA"/>
</dbReference>
<reference evidence="1" key="1">
    <citation type="journal article" date="2021" name="Proc. Natl. Acad. Sci. U.S.A.">
        <title>A Catalog of Tens of Thousands of Viruses from Human Metagenomes Reveals Hidden Associations with Chronic Diseases.</title>
        <authorList>
            <person name="Tisza M.J."/>
            <person name="Buck C.B."/>
        </authorList>
    </citation>
    <scope>NUCLEOTIDE SEQUENCE</scope>
    <source>
        <strain evidence="1">CtAUQ2</strain>
    </source>
</reference>
<organism evidence="1">
    <name type="scientific">Siphoviridae sp. ctAUQ2</name>
    <dbReference type="NCBI Taxonomy" id="2826182"/>
    <lineage>
        <taxon>Viruses</taxon>
        <taxon>Duplodnaviria</taxon>
        <taxon>Heunggongvirae</taxon>
        <taxon>Uroviricota</taxon>
        <taxon>Caudoviricetes</taxon>
    </lineage>
</organism>
<sequence length="29" mass="3228">MNTQLGTTLASLRSGRCNTSCVWLNRKLC</sequence>
<evidence type="ECO:0000313" key="1">
    <source>
        <dbReference type="EMBL" id="DAD87530.1"/>
    </source>
</evidence>
<proteinExistence type="predicted"/>
<accession>A0A8S5MZT6</accession>